<accession>A0AAJ0B1R2</accession>
<feature type="transmembrane region" description="Helical" evidence="2">
    <location>
        <begin position="438"/>
        <end position="461"/>
    </location>
</feature>
<feature type="transmembrane region" description="Helical" evidence="2">
    <location>
        <begin position="501"/>
        <end position="525"/>
    </location>
</feature>
<feature type="transmembrane region" description="Helical" evidence="2">
    <location>
        <begin position="415"/>
        <end position="431"/>
    </location>
</feature>
<dbReference type="Proteomes" id="UP001239445">
    <property type="component" value="Unassembled WGS sequence"/>
</dbReference>
<name>A0AAJ0B1R2_9PEZI</name>
<keyword evidence="2" id="KW-0812">Transmembrane</keyword>
<keyword evidence="2" id="KW-1133">Transmembrane helix</keyword>
<reference evidence="3" key="1">
    <citation type="submission" date="2023-06" db="EMBL/GenBank/DDBJ databases">
        <title>Genome-scale phylogeny and comparative genomics of the fungal order Sordariales.</title>
        <authorList>
            <consortium name="Lawrence Berkeley National Laboratory"/>
            <person name="Hensen N."/>
            <person name="Bonometti L."/>
            <person name="Westerberg I."/>
            <person name="Brannstrom I.O."/>
            <person name="Guillou S."/>
            <person name="Cros-Aarteil S."/>
            <person name="Calhoun S."/>
            <person name="Haridas S."/>
            <person name="Kuo A."/>
            <person name="Mondo S."/>
            <person name="Pangilinan J."/>
            <person name="Riley R."/>
            <person name="Labutti K."/>
            <person name="Andreopoulos B."/>
            <person name="Lipzen A."/>
            <person name="Chen C."/>
            <person name="Yanf M."/>
            <person name="Daum C."/>
            <person name="Ng V."/>
            <person name="Clum A."/>
            <person name="Steindorff A."/>
            <person name="Ohm R."/>
            <person name="Martin F."/>
            <person name="Silar P."/>
            <person name="Natvig D."/>
            <person name="Lalanne C."/>
            <person name="Gautier V."/>
            <person name="Ament-Velasquez S.L."/>
            <person name="Kruys A."/>
            <person name="Hutchinson M.I."/>
            <person name="Powell A.J."/>
            <person name="Barry K."/>
            <person name="Miller A.N."/>
            <person name="Grigoriev I.V."/>
            <person name="Debuchy R."/>
            <person name="Gladieux P."/>
            <person name="Thoren M.H."/>
            <person name="Johannesson H."/>
        </authorList>
    </citation>
    <scope>NUCLEOTIDE SEQUENCE</scope>
    <source>
        <strain evidence="3">PSN4</strain>
    </source>
</reference>
<dbReference type="EMBL" id="MU839849">
    <property type="protein sequence ID" value="KAK1750083.1"/>
    <property type="molecule type" value="Genomic_DNA"/>
</dbReference>
<organism evidence="3 4">
    <name type="scientific">Echria macrotheca</name>
    <dbReference type="NCBI Taxonomy" id="438768"/>
    <lineage>
        <taxon>Eukaryota</taxon>
        <taxon>Fungi</taxon>
        <taxon>Dikarya</taxon>
        <taxon>Ascomycota</taxon>
        <taxon>Pezizomycotina</taxon>
        <taxon>Sordariomycetes</taxon>
        <taxon>Sordariomycetidae</taxon>
        <taxon>Sordariales</taxon>
        <taxon>Schizotheciaceae</taxon>
        <taxon>Echria</taxon>
    </lineage>
</organism>
<evidence type="ECO:0000256" key="2">
    <source>
        <dbReference type="SAM" id="Phobius"/>
    </source>
</evidence>
<proteinExistence type="predicted"/>
<gene>
    <name evidence="3" type="ORF">QBC47DRAFT_439180</name>
</gene>
<evidence type="ECO:0000313" key="3">
    <source>
        <dbReference type="EMBL" id="KAK1750083.1"/>
    </source>
</evidence>
<feature type="transmembrane region" description="Helical" evidence="2">
    <location>
        <begin position="272"/>
        <end position="299"/>
    </location>
</feature>
<protein>
    <submittedName>
        <fullName evidence="3">Uncharacterized protein</fullName>
    </submittedName>
</protein>
<feature type="region of interest" description="Disordered" evidence="1">
    <location>
        <begin position="593"/>
        <end position="618"/>
    </location>
</feature>
<comment type="caution">
    <text evidence="3">The sequence shown here is derived from an EMBL/GenBank/DDBJ whole genome shotgun (WGS) entry which is preliminary data.</text>
</comment>
<evidence type="ECO:0000313" key="4">
    <source>
        <dbReference type="Proteomes" id="UP001239445"/>
    </source>
</evidence>
<feature type="compositionally biased region" description="Basic and acidic residues" evidence="1">
    <location>
        <begin position="593"/>
        <end position="612"/>
    </location>
</feature>
<feature type="region of interest" description="Disordered" evidence="1">
    <location>
        <begin position="536"/>
        <end position="566"/>
    </location>
</feature>
<feature type="transmembrane region" description="Helical" evidence="2">
    <location>
        <begin position="382"/>
        <end position="403"/>
    </location>
</feature>
<feature type="transmembrane region" description="Helical" evidence="2">
    <location>
        <begin position="240"/>
        <end position="260"/>
    </location>
</feature>
<keyword evidence="2" id="KW-0472">Membrane</keyword>
<evidence type="ECO:0000256" key="1">
    <source>
        <dbReference type="SAM" id="MobiDB-lite"/>
    </source>
</evidence>
<keyword evidence="4" id="KW-1185">Reference proteome</keyword>
<dbReference type="AlphaFoldDB" id="A0AAJ0B1R2"/>
<sequence length="618" mass="69363">MALTNATCTFSTAASNYTAQPFNITWVADLIRHVNQTCQTAMLDSALGIVWIEHIRSLISDPGTPGILSYWYSPWNKYDIKIVLGRLIDYKLPLAVLIFQLPRAPLGKRRLEAFTLLHLVGSPVTSIAGLLYTFSQASAVLEAVRRSHRQLPSPPDEKDCEVLALVLIAYASIGMTPERNVNVINKEAIDRYLSLSAQCLYRTLLTQSRQVGIQTQSPENTDAFRKAARSLAADRRVEKVPVLAALIGFVAAVAIKYAQINHKDYDDDDPQAIGIWSLSSSLTVSWPIVAMFLACIIGVPKSEDSTRRILEQLEEDLNLVKRKLTVDIQYPIRSGAIPIYRPDRFRQRRPNGVLQITPTRESQTPGKVPLWIRIWNRFKFDICALLIVSTGPAFGIGLAALVPPTAWNCRTVDKFVMWGIYAVGWLLQIGVDHLECSTWLGVSLTAVVDFMVVVPFAWIIFITQFGLFNRLGCYTLKVGDVWGVLLPPFTWDIVQKRLDSVYLPLLVGAFILQFLICGMVLGWFWQTTKMYCQSDREPRQTDGELENGRMLGGPPERPRAATPQTTDEVPLFTVPRIGRDSISQTDMLREFLDTVGRNRDSEDKKGPEDNIRPVDNTP</sequence>